<proteinExistence type="predicted"/>
<gene>
    <name evidence="1" type="ORF">S06H3_30319</name>
</gene>
<reference evidence="1" key="1">
    <citation type="journal article" date="2014" name="Front. Microbiol.">
        <title>High frequency of phylogenetically diverse reductive dehalogenase-homologous genes in deep subseafloor sedimentary metagenomes.</title>
        <authorList>
            <person name="Kawai M."/>
            <person name="Futagami T."/>
            <person name="Toyoda A."/>
            <person name="Takaki Y."/>
            <person name="Nishi S."/>
            <person name="Hori S."/>
            <person name="Arai W."/>
            <person name="Tsubouchi T."/>
            <person name="Morono Y."/>
            <person name="Uchiyama I."/>
            <person name="Ito T."/>
            <person name="Fujiyama A."/>
            <person name="Inagaki F."/>
            <person name="Takami H."/>
        </authorList>
    </citation>
    <scope>NUCLEOTIDE SEQUENCE</scope>
    <source>
        <strain evidence="1">Expedition CK06-06</strain>
    </source>
</reference>
<comment type="caution">
    <text evidence="1">The sequence shown here is derived from an EMBL/GenBank/DDBJ whole genome shotgun (WGS) entry which is preliminary data.</text>
</comment>
<feature type="non-terminal residue" evidence="1">
    <location>
        <position position="51"/>
    </location>
</feature>
<sequence>MIDDFELWQALRIFYTEPKDYITDLYLPMSFGIREIAAIPSFSGTQPLNKP</sequence>
<dbReference type="EMBL" id="BARV01017847">
    <property type="protein sequence ID" value="GAI27990.1"/>
    <property type="molecule type" value="Genomic_DNA"/>
</dbReference>
<name>X1NMJ7_9ZZZZ</name>
<protein>
    <submittedName>
        <fullName evidence="1">Uncharacterized protein</fullName>
    </submittedName>
</protein>
<evidence type="ECO:0000313" key="1">
    <source>
        <dbReference type="EMBL" id="GAI27990.1"/>
    </source>
</evidence>
<dbReference type="AlphaFoldDB" id="X1NMJ7"/>
<accession>X1NMJ7</accession>
<organism evidence="1">
    <name type="scientific">marine sediment metagenome</name>
    <dbReference type="NCBI Taxonomy" id="412755"/>
    <lineage>
        <taxon>unclassified sequences</taxon>
        <taxon>metagenomes</taxon>
        <taxon>ecological metagenomes</taxon>
    </lineage>
</organism>